<dbReference type="InterPro" id="IPR010071">
    <property type="entry name" value="AA_adenyl_dom"/>
</dbReference>
<dbReference type="EMBL" id="BAAABV010000006">
    <property type="protein sequence ID" value="GAA0272121.1"/>
    <property type="molecule type" value="Genomic_DNA"/>
</dbReference>
<dbReference type="InterPro" id="IPR001242">
    <property type="entry name" value="Condensation_dom"/>
</dbReference>
<dbReference type="RefSeq" id="WP_344152155.1">
    <property type="nucleotide sequence ID" value="NZ_BAAABV010000006.1"/>
</dbReference>
<name>A0ABP3EP00_9ACTN</name>
<evidence type="ECO:0000313" key="4">
    <source>
        <dbReference type="EMBL" id="GAA0272121.1"/>
    </source>
</evidence>
<reference evidence="5" key="1">
    <citation type="journal article" date="2019" name="Int. J. Syst. Evol. Microbiol.">
        <title>The Global Catalogue of Microorganisms (GCM) 10K type strain sequencing project: providing services to taxonomists for standard genome sequencing and annotation.</title>
        <authorList>
            <consortium name="The Broad Institute Genomics Platform"/>
            <consortium name="The Broad Institute Genome Sequencing Center for Infectious Disease"/>
            <person name="Wu L."/>
            <person name="Ma J."/>
        </authorList>
    </citation>
    <scope>NUCLEOTIDE SEQUENCE [LARGE SCALE GENOMIC DNA]</scope>
    <source>
        <strain evidence="5">JCM 4505</strain>
    </source>
</reference>
<keyword evidence="2" id="KW-0597">Phosphoprotein</keyword>
<sequence>MSTQLAFWRRTLDGVPRELSLPYDHGRPLAAGPRTGRVELRVGAELHAGVARVARAEGVSRLTVLQAALATLLYRLGAGSDLPLGTATAGGLLVVRADLSGGPTFTELLPRMASAMRGALDHQDSAFDRVMAELAPAGEPSAPAFPQVVLTLDEPAPSSSGAPRDLSWELVQQPGDDAAPAGLVGALTYARDRFERATAEAMARRFVDVLEQLVDRPSTPLSEVETVDATERRKLLLEWNDTARDVPPATIPELFEAQVARTPNAVAVADDHVRLSYGELNARANRLARLLAARGVGPERLVAVMVERSADTVVALLAVMKAGGACLPIDPSYPTERIGYLLEDTRPACLITTEALLTRTGGAVPAVLLDGVRTTAELAAAGDTDLGPAERPALLPAHPAYVLYTSGSTGRPKGVLIAHASIARLVCGTNYIDLGPGDVVSQLSSVSFDVAIFEVWGALLSGARLALPAPGVLSTAELRDFTARHGVSVMWLTSGLFHQVVDTDVTALSGVRQLLAGGDVLSVPRCAAVLESLPGIRLVNGYGPTENTTFTTTHVIGAGDVAGATAVPVGKPVSDTRLYVLDSGLRMVPPGVAGELYVAGSGLARGYFQRPGLTAERFVADPFGGNGARMYRTGDMVRWTAEGVLEFLGRSDGQVKVRGFRVELGEVEAALAAHPVVEQCAVTVHVTDSGDKRLVGYVVPRPGADAVDGTAVRAWLGDRLPDHLVPSAVMALDALPLTANGKLDRRALPTPPFAAGTPYRAPGSPQEEALCGIVASVLGVDRVGLDDDFFDLGCHSLHATQIASRVRGEMAVELRMRAVFEAVTVAGLARAVAAARPAAPPIVRRTAG</sequence>
<dbReference type="SUPFAM" id="SSF52777">
    <property type="entry name" value="CoA-dependent acyltransferases"/>
    <property type="match status" value="1"/>
</dbReference>
<dbReference type="SUPFAM" id="SSF47336">
    <property type="entry name" value="ACP-like"/>
    <property type="match status" value="1"/>
</dbReference>
<dbReference type="CDD" id="cd12117">
    <property type="entry name" value="A_NRPS_Srf_like"/>
    <property type="match status" value="1"/>
</dbReference>
<dbReference type="InterPro" id="IPR025110">
    <property type="entry name" value="AMP-bd_C"/>
</dbReference>
<dbReference type="Gene3D" id="3.30.559.30">
    <property type="entry name" value="Nonribosomal peptide synthetase, condensation domain"/>
    <property type="match status" value="1"/>
</dbReference>
<dbReference type="NCBIfam" id="TIGR01733">
    <property type="entry name" value="AA-adenyl-dom"/>
    <property type="match status" value="1"/>
</dbReference>
<evidence type="ECO:0000256" key="1">
    <source>
        <dbReference type="ARBA" id="ARBA00022450"/>
    </source>
</evidence>
<dbReference type="InterPro" id="IPR000873">
    <property type="entry name" value="AMP-dep_synth/lig_dom"/>
</dbReference>
<dbReference type="InterPro" id="IPR020806">
    <property type="entry name" value="PKS_PP-bd"/>
</dbReference>
<protein>
    <recommendedName>
        <fullName evidence="3">Carrier domain-containing protein</fullName>
    </recommendedName>
</protein>
<dbReference type="Pfam" id="PF00501">
    <property type="entry name" value="AMP-binding"/>
    <property type="match status" value="1"/>
</dbReference>
<dbReference type="InterPro" id="IPR029058">
    <property type="entry name" value="AB_hydrolase_fold"/>
</dbReference>
<evidence type="ECO:0000259" key="3">
    <source>
        <dbReference type="PROSITE" id="PS50075"/>
    </source>
</evidence>
<dbReference type="SUPFAM" id="SSF56801">
    <property type="entry name" value="Acetyl-CoA synthetase-like"/>
    <property type="match status" value="1"/>
</dbReference>
<proteinExistence type="predicted"/>
<keyword evidence="5" id="KW-1185">Reference proteome</keyword>
<dbReference type="PANTHER" id="PTHR45527">
    <property type="entry name" value="NONRIBOSOMAL PEPTIDE SYNTHETASE"/>
    <property type="match status" value="1"/>
</dbReference>
<dbReference type="Pfam" id="PF13193">
    <property type="entry name" value="AMP-binding_C"/>
    <property type="match status" value="1"/>
</dbReference>
<dbReference type="InterPro" id="IPR045851">
    <property type="entry name" value="AMP-bd_C_sf"/>
</dbReference>
<keyword evidence="1" id="KW-0596">Phosphopantetheine</keyword>
<dbReference type="PROSITE" id="PS50075">
    <property type="entry name" value="CARRIER"/>
    <property type="match status" value="1"/>
</dbReference>
<dbReference type="Pfam" id="PF00668">
    <property type="entry name" value="Condensation"/>
    <property type="match status" value="1"/>
</dbReference>
<dbReference type="Gene3D" id="3.30.300.30">
    <property type="match status" value="1"/>
</dbReference>
<comment type="caution">
    <text evidence="4">The sequence shown here is derived from an EMBL/GenBank/DDBJ whole genome shotgun (WGS) entry which is preliminary data.</text>
</comment>
<dbReference type="PROSITE" id="PS00455">
    <property type="entry name" value="AMP_BINDING"/>
    <property type="match status" value="1"/>
</dbReference>
<feature type="domain" description="Carrier" evidence="3">
    <location>
        <begin position="761"/>
        <end position="836"/>
    </location>
</feature>
<dbReference type="Gene3D" id="3.40.50.1820">
    <property type="entry name" value="alpha/beta hydrolase"/>
    <property type="match status" value="1"/>
</dbReference>
<dbReference type="InterPro" id="IPR036736">
    <property type="entry name" value="ACP-like_sf"/>
</dbReference>
<dbReference type="PANTHER" id="PTHR45527:SF1">
    <property type="entry name" value="FATTY ACID SYNTHASE"/>
    <property type="match status" value="1"/>
</dbReference>
<organism evidence="4 5">
    <name type="scientific">Streptomyces polychromogenes</name>
    <dbReference type="NCBI Taxonomy" id="67342"/>
    <lineage>
        <taxon>Bacteria</taxon>
        <taxon>Bacillati</taxon>
        <taxon>Actinomycetota</taxon>
        <taxon>Actinomycetes</taxon>
        <taxon>Kitasatosporales</taxon>
        <taxon>Streptomycetaceae</taxon>
        <taxon>Streptomyces</taxon>
    </lineage>
</organism>
<dbReference type="SMART" id="SM00823">
    <property type="entry name" value="PKS_PP"/>
    <property type="match status" value="1"/>
</dbReference>
<dbReference type="Gene3D" id="2.30.38.10">
    <property type="entry name" value="Luciferase, Domain 3"/>
    <property type="match status" value="1"/>
</dbReference>
<dbReference type="Gene3D" id="3.40.50.980">
    <property type="match status" value="2"/>
</dbReference>
<dbReference type="Proteomes" id="UP001501867">
    <property type="component" value="Unassembled WGS sequence"/>
</dbReference>
<gene>
    <name evidence="4" type="ORF">GCM10010302_07120</name>
</gene>
<dbReference type="InterPro" id="IPR009081">
    <property type="entry name" value="PP-bd_ACP"/>
</dbReference>
<evidence type="ECO:0000256" key="2">
    <source>
        <dbReference type="ARBA" id="ARBA00022553"/>
    </source>
</evidence>
<evidence type="ECO:0000313" key="5">
    <source>
        <dbReference type="Proteomes" id="UP001501867"/>
    </source>
</evidence>
<accession>A0ABP3EP00</accession>
<dbReference type="InterPro" id="IPR020845">
    <property type="entry name" value="AMP-binding_CS"/>
</dbReference>
<dbReference type="Pfam" id="PF00550">
    <property type="entry name" value="PP-binding"/>
    <property type="match status" value="1"/>
</dbReference>